<gene>
    <name evidence="14" type="primary">rseP</name>
    <name evidence="14" type="ORF">COV05_00480</name>
</gene>
<dbReference type="InterPro" id="IPR004387">
    <property type="entry name" value="Pept_M50_Zn"/>
</dbReference>
<evidence type="ECO:0000256" key="7">
    <source>
        <dbReference type="ARBA" id="ARBA00022833"/>
    </source>
</evidence>
<dbReference type="PANTHER" id="PTHR42837">
    <property type="entry name" value="REGULATOR OF SIGMA-E PROTEASE RSEP"/>
    <property type="match status" value="1"/>
</dbReference>
<evidence type="ECO:0000259" key="13">
    <source>
        <dbReference type="Pfam" id="PF17820"/>
    </source>
</evidence>
<dbReference type="AlphaFoldDB" id="A0A2M8LIC8"/>
<evidence type="ECO:0000256" key="1">
    <source>
        <dbReference type="ARBA" id="ARBA00001947"/>
    </source>
</evidence>
<evidence type="ECO:0000256" key="5">
    <source>
        <dbReference type="ARBA" id="ARBA00022692"/>
    </source>
</evidence>
<organism evidence="14 15">
    <name type="scientific">Candidatus Uhrbacteria bacterium CG10_big_fil_rev_8_21_14_0_10_48_16</name>
    <dbReference type="NCBI Taxonomy" id="1975038"/>
    <lineage>
        <taxon>Bacteria</taxon>
        <taxon>Candidatus Uhriibacteriota</taxon>
    </lineage>
</organism>
<dbReference type="InterPro" id="IPR041489">
    <property type="entry name" value="PDZ_6"/>
</dbReference>
<reference evidence="15" key="1">
    <citation type="submission" date="2017-09" db="EMBL/GenBank/DDBJ databases">
        <title>Depth-based differentiation of microbial function through sediment-hosted aquifers and enrichment of novel symbionts in the deep terrestrial subsurface.</title>
        <authorList>
            <person name="Probst A.J."/>
            <person name="Ladd B."/>
            <person name="Jarett J.K."/>
            <person name="Geller-Mcgrath D.E."/>
            <person name="Sieber C.M.K."/>
            <person name="Emerson J.B."/>
            <person name="Anantharaman K."/>
            <person name="Thomas B.C."/>
            <person name="Malmstrom R."/>
            <person name="Stieglmeier M."/>
            <person name="Klingl A."/>
            <person name="Woyke T."/>
            <person name="Ryan C.M."/>
            <person name="Banfield J.F."/>
        </authorList>
    </citation>
    <scope>NUCLEOTIDE SEQUENCE [LARGE SCALE GENOMIC DNA]</scope>
</reference>
<evidence type="ECO:0000256" key="4">
    <source>
        <dbReference type="ARBA" id="ARBA00022670"/>
    </source>
</evidence>
<dbReference type="InterPro" id="IPR036034">
    <property type="entry name" value="PDZ_sf"/>
</dbReference>
<dbReference type="Pfam" id="PF02163">
    <property type="entry name" value="Peptidase_M50"/>
    <property type="match status" value="1"/>
</dbReference>
<dbReference type="GO" id="GO:0006508">
    <property type="term" value="P:proteolysis"/>
    <property type="evidence" value="ECO:0007669"/>
    <property type="project" value="UniProtKB-KW"/>
</dbReference>
<keyword evidence="11" id="KW-0479">Metal-binding</keyword>
<feature type="transmembrane region" description="Helical" evidence="11">
    <location>
        <begin position="90"/>
        <end position="114"/>
    </location>
</feature>
<evidence type="ECO:0000313" key="15">
    <source>
        <dbReference type="Proteomes" id="UP000231436"/>
    </source>
</evidence>
<protein>
    <recommendedName>
        <fullName evidence="11">Zinc metalloprotease</fullName>
        <ecNumber evidence="11">3.4.24.-</ecNumber>
    </recommendedName>
</protein>
<dbReference type="CDD" id="cd06163">
    <property type="entry name" value="S2P-M50_PDZ_RseP-like"/>
    <property type="match status" value="1"/>
</dbReference>
<proteinExistence type="inferred from homology"/>
<dbReference type="Proteomes" id="UP000231436">
    <property type="component" value="Unassembled WGS sequence"/>
</dbReference>
<comment type="caution">
    <text evidence="14">The sequence shown here is derived from an EMBL/GenBank/DDBJ whole genome shotgun (WGS) entry which is preliminary data.</text>
</comment>
<dbReference type="EMBL" id="PFEU01000004">
    <property type="protein sequence ID" value="PJE77200.1"/>
    <property type="molecule type" value="Genomic_DNA"/>
</dbReference>
<comment type="cofactor">
    <cofactor evidence="1 11">
        <name>Zn(2+)</name>
        <dbReference type="ChEBI" id="CHEBI:29105"/>
    </cofactor>
</comment>
<evidence type="ECO:0000256" key="3">
    <source>
        <dbReference type="ARBA" id="ARBA00007931"/>
    </source>
</evidence>
<keyword evidence="5 11" id="KW-0812">Transmembrane</keyword>
<dbReference type="SUPFAM" id="SSF50156">
    <property type="entry name" value="PDZ domain-like"/>
    <property type="match status" value="1"/>
</dbReference>
<sequence>MTTLLLFLVILSLLVFVHELGHFVMARLMGMKVEEFGFGFPPRFWGVKRGDTTYSINWIPLGGFVKIKGESGEQAQDADSFSAKKAWQRFLVLIAGVTMNVFLACVLFSIGYMVGLPSVVDDQLPANARVSEQEITILQVVEGSPADEAGIVAGETIVSLDGQTFAFDTEAREYFAEHGTAGVEMVVQAEDGSERTVTVTSVYLEALDQTGVGMGFLTTGLVAYPFFSAIGQGIYTTYQFTFEILKAFGGLIRDLVVSQEVAVDLSGPVGIAVMTGQVAAMGIVYLLQFAAVLSINLAIINVLPFPALDGGRILFLIIEKIRGRAVDQKIEVAVHNLGFMLLMLVVVLVTYKDFVTFGDQIWGAIKSMVSI</sequence>
<evidence type="ECO:0000256" key="10">
    <source>
        <dbReference type="ARBA" id="ARBA00023136"/>
    </source>
</evidence>
<dbReference type="EC" id="3.4.24.-" evidence="11"/>
<accession>A0A2M8LIC8</accession>
<evidence type="ECO:0000259" key="12">
    <source>
        <dbReference type="Pfam" id="PF02163"/>
    </source>
</evidence>
<dbReference type="PANTHER" id="PTHR42837:SF2">
    <property type="entry name" value="MEMBRANE METALLOPROTEASE ARASP2, CHLOROPLASTIC-RELATED"/>
    <property type="match status" value="1"/>
</dbReference>
<comment type="subcellular location">
    <subcellularLocation>
        <location evidence="2">Membrane</location>
        <topology evidence="2">Multi-pass membrane protein</topology>
    </subcellularLocation>
</comment>
<dbReference type="GO" id="GO:0004222">
    <property type="term" value="F:metalloendopeptidase activity"/>
    <property type="evidence" value="ECO:0007669"/>
    <property type="project" value="InterPro"/>
</dbReference>
<feature type="domain" description="PDZ" evidence="13">
    <location>
        <begin position="137"/>
        <end position="188"/>
    </location>
</feature>
<evidence type="ECO:0000256" key="6">
    <source>
        <dbReference type="ARBA" id="ARBA00022801"/>
    </source>
</evidence>
<dbReference type="Gene3D" id="2.30.42.10">
    <property type="match status" value="1"/>
</dbReference>
<keyword evidence="10 11" id="KW-0472">Membrane</keyword>
<evidence type="ECO:0000256" key="8">
    <source>
        <dbReference type="ARBA" id="ARBA00022989"/>
    </source>
</evidence>
<keyword evidence="6 11" id="KW-0378">Hydrolase</keyword>
<evidence type="ECO:0000256" key="9">
    <source>
        <dbReference type="ARBA" id="ARBA00023049"/>
    </source>
</evidence>
<feature type="transmembrane region" description="Helical" evidence="11">
    <location>
        <begin position="330"/>
        <end position="351"/>
    </location>
</feature>
<evidence type="ECO:0000313" key="14">
    <source>
        <dbReference type="EMBL" id="PJE77200.1"/>
    </source>
</evidence>
<dbReference type="InterPro" id="IPR008915">
    <property type="entry name" value="Peptidase_M50"/>
</dbReference>
<dbReference type="NCBIfam" id="TIGR00054">
    <property type="entry name" value="RIP metalloprotease RseP"/>
    <property type="match status" value="1"/>
</dbReference>
<evidence type="ECO:0000256" key="11">
    <source>
        <dbReference type="RuleBase" id="RU362031"/>
    </source>
</evidence>
<dbReference type="GO" id="GO:0046872">
    <property type="term" value="F:metal ion binding"/>
    <property type="evidence" value="ECO:0007669"/>
    <property type="project" value="UniProtKB-KW"/>
</dbReference>
<feature type="domain" description="Peptidase M50" evidence="12">
    <location>
        <begin position="7"/>
        <end position="344"/>
    </location>
</feature>
<keyword evidence="9 11" id="KW-0482">Metalloprotease</keyword>
<comment type="similarity">
    <text evidence="3 11">Belongs to the peptidase M50B family.</text>
</comment>
<dbReference type="GO" id="GO:0016020">
    <property type="term" value="C:membrane"/>
    <property type="evidence" value="ECO:0007669"/>
    <property type="project" value="UniProtKB-SubCell"/>
</dbReference>
<keyword evidence="4 14" id="KW-0645">Protease</keyword>
<evidence type="ECO:0000256" key="2">
    <source>
        <dbReference type="ARBA" id="ARBA00004141"/>
    </source>
</evidence>
<keyword evidence="7 11" id="KW-0862">Zinc</keyword>
<name>A0A2M8LIC8_9BACT</name>
<dbReference type="Pfam" id="PF17820">
    <property type="entry name" value="PDZ_6"/>
    <property type="match status" value="1"/>
</dbReference>
<keyword evidence="8 11" id="KW-1133">Transmembrane helix</keyword>